<accession>A0ABW4I625</accession>
<dbReference type="Proteomes" id="UP001597115">
    <property type="component" value="Unassembled WGS sequence"/>
</dbReference>
<dbReference type="RefSeq" id="WP_380891515.1">
    <property type="nucleotide sequence ID" value="NZ_JBHUDY010000003.1"/>
</dbReference>
<evidence type="ECO:0000313" key="2">
    <source>
        <dbReference type="Proteomes" id="UP001597115"/>
    </source>
</evidence>
<dbReference type="InterPro" id="IPR030972">
    <property type="entry name" value="UrcA_uranyl"/>
</dbReference>
<sequence>MKSGGNVRAIMETLRRSVFPASFQDRRRRFGNPEGVGNQAGRFGRSDMIVRSIVFAAAIVASTAASAQQATIRYRPYELTSSEGRHTIADRVKLAVRNACRNEPWMSTVRKCRGELSSQLLSKIGNADVAAAYNGQPVQVASRD</sequence>
<organism evidence="1 2">
    <name type="scientific">Sphingomonas tabacisoli</name>
    <dbReference type="NCBI Taxonomy" id="2249466"/>
    <lineage>
        <taxon>Bacteria</taxon>
        <taxon>Pseudomonadati</taxon>
        <taxon>Pseudomonadota</taxon>
        <taxon>Alphaproteobacteria</taxon>
        <taxon>Sphingomonadales</taxon>
        <taxon>Sphingomonadaceae</taxon>
        <taxon>Sphingomonas</taxon>
    </lineage>
</organism>
<gene>
    <name evidence="1" type="ORF">ACFSCW_16585</name>
</gene>
<protein>
    <submittedName>
        <fullName evidence="1">UrcA family protein</fullName>
    </submittedName>
</protein>
<evidence type="ECO:0000313" key="1">
    <source>
        <dbReference type="EMBL" id="MFD1613419.1"/>
    </source>
</evidence>
<proteinExistence type="predicted"/>
<comment type="caution">
    <text evidence="1">The sequence shown here is derived from an EMBL/GenBank/DDBJ whole genome shotgun (WGS) entry which is preliminary data.</text>
</comment>
<keyword evidence="2" id="KW-1185">Reference proteome</keyword>
<dbReference type="EMBL" id="JBHUDY010000003">
    <property type="protein sequence ID" value="MFD1613419.1"/>
    <property type="molecule type" value="Genomic_DNA"/>
</dbReference>
<dbReference type="NCBIfam" id="TIGR04433">
    <property type="entry name" value="UrcA_uranyl"/>
    <property type="match status" value="1"/>
</dbReference>
<name>A0ABW4I625_9SPHN</name>
<reference evidence="2" key="1">
    <citation type="journal article" date="2019" name="Int. J. Syst. Evol. Microbiol.">
        <title>The Global Catalogue of Microorganisms (GCM) 10K type strain sequencing project: providing services to taxonomists for standard genome sequencing and annotation.</title>
        <authorList>
            <consortium name="The Broad Institute Genomics Platform"/>
            <consortium name="The Broad Institute Genome Sequencing Center for Infectious Disease"/>
            <person name="Wu L."/>
            <person name="Ma J."/>
        </authorList>
    </citation>
    <scope>NUCLEOTIDE SEQUENCE [LARGE SCALE GENOMIC DNA]</scope>
    <source>
        <strain evidence="2">CGMCC 1.16275</strain>
    </source>
</reference>